<dbReference type="InterPro" id="IPR001075">
    <property type="entry name" value="NIF_FeS_clus_asmbl_NifU_C"/>
</dbReference>
<reference evidence="5" key="1">
    <citation type="journal article" date="2020" name="bioRxiv">
        <title>Comparative genomics of Chlamydomonas.</title>
        <authorList>
            <person name="Craig R.J."/>
            <person name="Hasan A.R."/>
            <person name="Ness R.W."/>
            <person name="Keightley P.D."/>
        </authorList>
    </citation>
    <scope>NUCLEOTIDE SEQUENCE</scope>
    <source>
        <strain evidence="5">CCAP 11/173</strain>
    </source>
</reference>
<dbReference type="PANTHER" id="PTHR11178">
    <property type="entry name" value="IRON-SULFUR CLUSTER SCAFFOLD PROTEIN NFU-RELATED"/>
    <property type="match status" value="1"/>
</dbReference>
<dbReference type="SMART" id="SM00932">
    <property type="entry name" value="Nfu_N"/>
    <property type="match status" value="1"/>
</dbReference>
<dbReference type="Pfam" id="PF08712">
    <property type="entry name" value="Nfu_N"/>
    <property type="match status" value="1"/>
</dbReference>
<comment type="function">
    <text evidence="1">Molecular scaffold for [Fe-S] cluster assembly of mitochondrial iron-sulfur proteins.</text>
</comment>
<dbReference type="GO" id="GO:0051536">
    <property type="term" value="F:iron-sulfur cluster binding"/>
    <property type="evidence" value="ECO:0007669"/>
    <property type="project" value="InterPro"/>
</dbReference>
<dbReference type="SUPFAM" id="SSF110836">
    <property type="entry name" value="Hypothetical protein SAV1430"/>
    <property type="match status" value="1"/>
</dbReference>
<evidence type="ECO:0000313" key="6">
    <source>
        <dbReference type="Proteomes" id="UP000613740"/>
    </source>
</evidence>
<feature type="domain" description="Scaffold protein Nfu/NifU N-terminal" evidence="4">
    <location>
        <begin position="87"/>
        <end position="173"/>
    </location>
</feature>
<dbReference type="InterPro" id="IPR034904">
    <property type="entry name" value="FSCA_dom_sf"/>
</dbReference>
<dbReference type="GO" id="GO:0005739">
    <property type="term" value="C:mitochondrion"/>
    <property type="evidence" value="ECO:0007669"/>
    <property type="project" value="TreeGrafter"/>
</dbReference>
<organism evidence="5 6">
    <name type="scientific">Chlamydomonas schloesseri</name>
    <dbReference type="NCBI Taxonomy" id="2026947"/>
    <lineage>
        <taxon>Eukaryota</taxon>
        <taxon>Viridiplantae</taxon>
        <taxon>Chlorophyta</taxon>
        <taxon>core chlorophytes</taxon>
        <taxon>Chlorophyceae</taxon>
        <taxon>CS clade</taxon>
        <taxon>Chlamydomonadales</taxon>
        <taxon>Chlamydomonadaceae</taxon>
        <taxon>Chlamydomonas</taxon>
    </lineage>
</organism>
<evidence type="ECO:0000256" key="2">
    <source>
        <dbReference type="ARBA" id="ARBA00006420"/>
    </source>
</evidence>
<dbReference type="OrthoDB" id="565552at2759"/>
<dbReference type="AlphaFoldDB" id="A0A836B9T2"/>
<dbReference type="InterPro" id="IPR014824">
    <property type="entry name" value="Nfu/NifU_N"/>
</dbReference>
<dbReference type="Gene3D" id="3.30.300.130">
    <property type="entry name" value="Fe-S cluster assembly (FSCA)"/>
    <property type="match status" value="1"/>
</dbReference>
<dbReference type="EMBL" id="JAEHOD010000008">
    <property type="protein sequence ID" value="KAG2451494.1"/>
    <property type="molecule type" value="Genomic_DNA"/>
</dbReference>
<dbReference type="GO" id="GO:0016226">
    <property type="term" value="P:iron-sulfur cluster assembly"/>
    <property type="evidence" value="ECO:0007669"/>
    <property type="project" value="InterPro"/>
</dbReference>
<dbReference type="InterPro" id="IPR036498">
    <property type="entry name" value="Nfu/NifU_N_sf"/>
</dbReference>
<dbReference type="FunFam" id="3.30.300.130:FF:000001">
    <property type="entry name" value="NFU1 iron-sulfur cluster scaffold"/>
    <property type="match status" value="1"/>
</dbReference>
<dbReference type="Gene3D" id="3.30.1370.70">
    <property type="entry name" value="Scaffold protein Nfu/NifU, N-terminal domain"/>
    <property type="match status" value="1"/>
</dbReference>
<dbReference type="Pfam" id="PF01106">
    <property type="entry name" value="NifU"/>
    <property type="match status" value="1"/>
</dbReference>
<comment type="caution">
    <text evidence="5">The sequence shown here is derived from an EMBL/GenBank/DDBJ whole genome shotgun (WGS) entry which is preliminary data.</text>
</comment>
<gene>
    <name evidence="5" type="ORF">HYH02_004092</name>
</gene>
<sequence>MSRADAGALLRRASGLLSAMQGSTMEAAAVALSQCAAIHYATNPAHTAGAWARSAGVASTSARTDTAALRVAPWRNPAGGQARGMFIQTQPTPNPNSLMFVPGKPVMQSGTMEFSSAREGMKSPLAKKLFSVDGITSVFFGSDFVTITKKDEYSWPVLKPDVFAAIMEFYASGEPLISDAEALAASDTAIHPDDSEVVAMIKELLETRIRPAVQEDGGDIVFKGFEEDTGMVQVKLVGACSTCPSSTVTLKNGIENMLMHYIPEVKGVMEAPPDESDEEGVKAFAEFEKKIGASSEEDGEAKPAAPPKEENPLAAHLSN</sequence>
<evidence type="ECO:0000256" key="3">
    <source>
        <dbReference type="SAM" id="MobiDB-lite"/>
    </source>
</evidence>
<name>A0A836B9T2_9CHLO</name>
<protein>
    <recommendedName>
        <fullName evidence="4">Scaffold protein Nfu/NifU N-terminal domain-containing protein</fullName>
    </recommendedName>
</protein>
<dbReference type="GO" id="GO:0005506">
    <property type="term" value="F:iron ion binding"/>
    <property type="evidence" value="ECO:0007669"/>
    <property type="project" value="InterPro"/>
</dbReference>
<evidence type="ECO:0000256" key="1">
    <source>
        <dbReference type="ARBA" id="ARBA00002175"/>
    </source>
</evidence>
<keyword evidence="6" id="KW-1185">Reference proteome</keyword>
<feature type="region of interest" description="Disordered" evidence="3">
    <location>
        <begin position="288"/>
        <end position="319"/>
    </location>
</feature>
<dbReference type="SUPFAM" id="SSF117916">
    <property type="entry name" value="Fe-S cluster assembly (FSCA) domain-like"/>
    <property type="match status" value="1"/>
</dbReference>
<dbReference type="FunFam" id="3.30.1370.70:FF:000001">
    <property type="entry name" value="NifU-like protein 4, mitochondrial"/>
    <property type="match status" value="1"/>
</dbReference>
<evidence type="ECO:0000313" key="5">
    <source>
        <dbReference type="EMBL" id="KAG2451494.1"/>
    </source>
</evidence>
<dbReference type="PANTHER" id="PTHR11178:SF1">
    <property type="entry name" value="NFU1 IRON-SULFUR CLUSTER SCAFFOLD HOMOLOG, MITOCHONDRIAL"/>
    <property type="match status" value="1"/>
</dbReference>
<evidence type="ECO:0000259" key="4">
    <source>
        <dbReference type="SMART" id="SM00932"/>
    </source>
</evidence>
<accession>A0A836B9T2</accession>
<proteinExistence type="inferred from homology"/>
<dbReference type="Proteomes" id="UP000613740">
    <property type="component" value="Unassembled WGS sequence"/>
</dbReference>
<comment type="similarity">
    <text evidence="2">Belongs to the NifU family.</text>
</comment>